<protein>
    <submittedName>
        <fullName evidence="1">Uncharacterized protein</fullName>
    </submittedName>
</protein>
<sequence length="1582" mass="191463">MSNTNNTRNARWNLKWKEAFFNDGIDAMKSSFKANVSAILSEDEIGDLEALCRKKPDFWRIYLLRHLPVVKNAEYESIKARITKKQKLKKGEKELFEKLDSDMWIEDTEMLSDELKSAFDEILGSDRKEVFYDNSEKQKKRIAESIRWMMDNFPRLNFRWIHFPWTEKSKGMFKAMIEAWGDFDAAFDSAVQHGRIRWNEMIMVWNRSYAYFFDFKKWDRKTWIDESEKRFEGKGYEFMDIDSKWTPLNNDWNLIITPDNYRKILALFWLSGKITMTYLQSWLNKYLADNPEICRNLLKQNLWIEWLNMFCIKRIIDKWWFEDILRYLESSELSEEELKKILPIAYAEKERDNYELWKIIWFKLKKITSISLQREFRIREEDEERISSDLREISGLNEKTDANIREIFERSIDKAIHREENLICRKTYSLSIVSDPNDIWRKKLNMKIPPTLKKTSYGISEMLEDEEMYKFVLLENVWEWKSTQLAKMAREAIKNHPEYFIVFLKASDFSMREETDSQGPMWNIEESHSEAFPKWTIYIHGENIDSILKRIDTYFPNRNFLIFADWIDEIDSKIKEKVKNILLNRPFHKKYVAGDSVIDALVWHKIIMWSRKNEFNESGDENLRTIFFEQLSMMEKEDFIESRLKQILKKDDCEAEYKIIRNFLESWKIWSEWKNNPLILYFIILLSTKGLPKIKNKAELYEAVVRYIITEQNFPKWNRIFKQDSYHTDIEMDRLWKIAYEIFNKKKLKDIPDSSITSLSVLFKVDWEDKYAFIHRSFYEYFLARHFSWKRDWDKSILQKRDSFARWNWNDWRNFRPVLLNYCEILYNSGKIWSMKKLEWFLGEWWLLKDDDVYGDWFFIWLEFLISVIREQWTAKWPLSGVIGLYISKIRNFNIEDILIKIWGFQELQKKIGAKDNIFAQEFYRKYPKSKNSTIDMIRLWTLESLEFVSNEISESIRGWNYEDICSFCIEMSKVERKEFVMKALEFSEIFIKSRDTWALLMIYNEAMKCSFDWFEEIIAELLYKIWDLEVIWGICASIMRKWDKMSVDFVQQTIQEIHRESIEKNLPNAMWWIMDVIKELINHRSEKSIKICLGYAELFKDSETPWITVAIYKEMIKSWYYEAFNSVRNALDQIYWIMEHSLVELASICAKSWKKEWIEIAYLIIDRRSDEISFSGIEQIVREMSKFRDSRWLALSVKIADKFYLKADFLSAWKLYMEIVKSWGELNNNARKCAEMLYAGWEREQCMKIFVALYKKWEKSLIPILEQHWKRLVIEEEFFEAGWFYKDFYVHGDKKSSDICLKWADALIESDRSDAEIILSEMLDSWDYSVIGRLSKYARESIEKGHVFEINKILIKLYQTGYEEWKLCALEWAEKLMDSTNDGLLGAYRLYIALMEAWELKYFSSAYSCILKFIMREDLKTSAQLYVTLLNKIDAKSPEFGFMTEWLELLSGKIQWSDLLDLWNELIKIWPEKCSNHISILLRRFFEVKDYPRIYLILKTLLDNWNELFWDSINFGIWKLFSAWCYFEIAKLWNSLHKTKDELLRSIIEYSIYKVMEKWSREIRHDLLFSLKNSWVKIQSI</sequence>
<organism evidence="1">
    <name type="scientific">uncultured bacterium</name>
    <name type="common">gcode 4</name>
    <dbReference type="NCBI Taxonomy" id="1234023"/>
    <lineage>
        <taxon>Bacteria</taxon>
        <taxon>environmental samples</taxon>
    </lineage>
</organism>
<reference evidence="1" key="1">
    <citation type="journal article" date="2012" name="Science">
        <title>Fermentation, hydrogen, and sulfur metabolism in multiple uncultivated bacterial phyla.</title>
        <authorList>
            <person name="Wrighton K.C."/>
            <person name="Thomas B.C."/>
            <person name="Sharon I."/>
            <person name="Miller C.S."/>
            <person name="Castelle C.J."/>
            <person name="VerBerkmoes N.C."/>
            <person name="Wilkins M.J."/>
            <person name="Hettich R.L."/>
            <person name="Lipton M.S."/>
            <person name="Williams K.H."/>
            <person name="Long P.E."/>
            <person name="Banfield J.F."/>
        </authorList>
    </citation>
    <scope>NUCLEOTIDE SEQUENCE [LARGE SCALE GENOMIC DNA]</scope>
</reference>
<name>K2FEC2_9BACT</name>
<gene>
    <name evidence="1" type="ORF">ACD_2C00154G0003</name>
</gene>
<accession>K2FEC2</accession>
<proteinExistence type="predicted"/>
<comment type="caution">
    <text evidence="1">The sequence shown here is derived from an EMBL/GenBank/DDBJ whole genome shotgun (WGS) entry which is preliminary data.</text>
</comment>
<dbReference type="EMBL" id="AMFJ01000154">
    <property type="protein sequence ID" value="EKE29526.1"/>
    <property type="molecule type" value="Genomic_DNA"/>
</dbReference>
<evidence type="ECO:0000313" key="1">
    <source>
        <dbReference type="EMBL" id="EKE29526.1"/>
    </source>
</evidence>